<feature type="compositionally biased region" description="Basic and acidic residues" evidence="1">
    <location>
        <begin position="69"/>
        <end position="78"/>
    </location>
</feature>
<feature type="region of interest" description="Disordered" evidence="1">
    <location>
        <begin position="108"/>
        <end position="168"/>
    </location>
</feature>
<feature type="compositionally biased region" description="Basic and acidic residues" evidence="1">
    <location>
        <begin position="117"/>
        <end position="134"/>
    </location>
</feature>
<sequence>MPDTTISDQLAGLSPAVIHVYTQLIAFTDPATVDDIAQAADTARSSTFKALVTLEERNLAHRNRGIKNGPDRRPDLWHAPHTAPTPTLEPPSIREEPVAQAVAAPCAAAPAPGNNHQMREPYESTDYRTDEKCDASASQRAASSAPQPAQRPATLQPNGITPATVSPGGSKRLARGALRQLVIDHLNAHPGESFTATRISRVIDRSSGAVANALVTLSTQGLIEQVTDRPRTYRATPQERTA</sequence>
<dbReference type="RefSeq" id="WP_069777657.1">
    <property type="nucleotide sequence ID" value="NZ_CP017248.1"/>
</dbReference>
<dbReference type="AlphaFoldDB" id="A0A1D7Y6K2"/>
<keyword evidence="3" id="KW-1185">Reference proteome</keyword>
<evidence type="ECO:0000256" key="1">
    <source>
        <dbReference type="SAM" id="MobiDB-lite"/>
    </source>
</evidence>
<proteinExistence type="predicted"/>
<dbReference type="InterPro" id="IPR036390">
    <property type="entry name" value="WH_DNA-bd_sf"/>
</dbReference>
<evidence type="ECO:0000313" key="3">
    <source>
        <dbReference type="Proteomes" id="UP000094960"/>
    </source>
</evidence>
<gene>
    <name evidence="2" type="ORF">BFF78_08105</name>
</gene>
<dbReference type="KEGG" id="spun:BFF78_08105"/>
<protein>
    <submittedName>
        <fullName evidence="2">Uncharacterized protein</fullName>
    </submittedName>
</protein>
<feature type="compositionally biased region" description="Polar residues" evidence="1">
    <location>
        <begin position="155"/>
        <end position="164"/>
    </location>
</feature>
<dbReference type="EMBL" id="CP017248">
    <property type="protein sequence ID" value="AOR31009.1"/>
    <property type="molecule type" value="Genomic_DNA"/>
</dbReference>
<evidence type="ECO:0000313" key="2">
    <source>
        <dbReference type="EMBL" id="AOR31009.1"/>
    </source>
</evidence>
<feature type="compositionally biased region" description="Low complexity" evidence="1">
    <location>
        <begin position="135"/>
        <end position="153"/>
    </location>
</feature>
<accession>A0A1D7Y6K2</accession>
<reference evidence="3" key="1">
    <citation type="submission" date="2016-09" db="EMBL/GenBank/DDBJ databases">
        <title>Streptomyces puniciscabiei strain:TW1S1 Genome sequencing and assembly.</title>
        <authorList>
            <person name="Kim M.-K."/>
            <person name="Kim S.B."/>
        </authorList>
    </citation>
    <scope>NUCLEOTIDE SEQUENCE [LARGE SCALE GENOMIC DNA]</scope>
    <source>
        <strain evidence="3">TW1S1</strain>
    </source>
</reference>
<organism evidence="2 3">
    <name type="scientific">Streptomyces fodineus</name>
    <dbReference type="NCBI Taxonomy" id="1904616"/>
    <lineage>
        <taxon>Bacteria</taxon>
        <taxon>Bacillati</taxon>
        <taxon>Actinomycetota</taxon>
        <taxon>Actinomycetes</taxon>
        <taxon>Kitasatosporales</taxon>
        <taxon>Streptomycetaceae</taxon>
        <taxon>Streptomyces</taxon>
    </lineage>
</organism>
<name>A0A1D7Y6K2_9ACTN</name>
<feature type="region of interest" description="Disordered" evidence="1">
    <location>
        <begin position="62"/>
        <end position="92"/>
    </location>
</feature>
<dbReference type="SUPFAM" id="SSF46785">
    <property type="entry name" value="Winged helix' DNA-binding domain"/>
    <property type="match status" value="1"/>
</dbReference>
<dbReference type="Proteomes" id="UP000094960">
    <property type="component" value="Chromosome"/>
</dbReference>